<accession>A0A8H4QR57</accession>
<dbReference type="InterPro" id="IPR005269">
    <property type="entry name" value="LOG"/>
</dbReference>
<sequence length="230" mass="24846">MSTNPPVAVYCGASIGNRPAFAAAAKSLGFALATSGRPLVYGGGSKGIMGIVSGAALQKEGKVIGVIPRAMVAAGGEKDKVNENNVHVLLDEPGREKVETILVDSMHERKVEMAKRAEAFFGLPGGFGTFEEVLEVTTWSQLGIHDKPVILLNVLSFWEPLRTLVKQSINAGFIHAANERLIIFVDGPEDHDEHESFDWGKAALEALDNWSPGTTRPLFSWKNESSYNKT</sequence>
<dbReference type="Pfam" id="PF03641">
    <property type="entry name" value="Lysine_decarbox"/>
    <property type="match status" value="1"/>
</dbReference>
<dbReference type="AlphaFoldDB" id="A0A8H4QR57"/>
<dbReference type="GO" id="GO:0016799">
    <property type="term" value="F:hydrolase activity, hydrolyzing N-glycosyl compounds"/>
    <property type="evidence" value="ECO:0007669"/>
    <property type="project" value="TreeGrafter"/>
</dbReference>
<evidence type="ECO:0008006" key="3">
    <source>
        <dbReference type="Google" id="ProtNLM"/>
    </source>
</evidence>
<dbReference type="GO" id="GO:0009691">
    <property type="term" value="P:cytokinin biosynthetic process"/>
    <property type="evidence" value="ECO:0007669"/>
    <property type="project" value="InterPro"/>
</dbReference>
<protein>
    <recommendedName>
        <fullName evidence="3">Cytokinin riboside 5'-monophosphate phosphoribohydrolase</fullName>
    </recommendedName>
</protein>
<name>A0A8H4QR57_9AGAR</name>
<dbReference type="Proteomes" id="UP000521872">
    <property type="component" value="Unassembled WGS sequence"/>
</dbReference>
<dbReference type="GO" id="GO:0005829">
    <property type="term" value="C:cytosol"/>
    <property type="evidence" value="ECO:0007669"/>
    <property type="project" value="TreeGrafter"/>
</dbReference>
<dbReference type="InterPro" id="IPR031100">
    <property type="entry name" value="LOG_fam"/>
</dbReference>
<dbReference type="PANTHER" id="PTHR31223:SF70">
    <property type="entry name" value="LOG FAMILY PROTEIN YJL055W"/>
    <property type="match status" value="1"/>
</dbReference>
<dbReference type="PANTHER" id="PTHR31223">
    <property type="entry name" value="LOG FAMILY PROTEIN YJL055W"/>
    <property type="match status" value="1"/>
</dbReference>
<gene>
    <name evidence="1" type="ORF">D9613_002943</name>
</gene>
<comment type="caution">
    <text evidence="1">The sequence shown here is derived from an EMBL/GenBank/DDBJ whole genome shotgun (WGS) entry which is preliminary data.</text>
</comment>
<reference evidence="1 2" key="1">
    <citation type="submission" date="2019-12" db="EMBL/GenBank/DDBJ databases">
        <authorList>
            <person name="Floudas D."/>
            <person name="Bentzer J."/>
            <person name="Ahren D."/>
            <person name="Johansson T."/>
            <person name="Persson P."/>
            <person name="Tunlid A."/>
        </authorList>
    </citation>
    <scope>NUCLEOTIDE SEQUENCE [LARGE SCALE GENOMIC DNA]</scope>
    <source>
        <strain evidence="1 2">CBS 102.39</strain>
    </source>
</reference>
<evidence type="ECO:0000313" key="2">
    <source>
        <dbReference type="Proteomes" id="UP000521872"/>
    </source>
</evidence>
<dbReference type="NCBIfam" id="TIGR00730">
    <property type="entry name" value="Rossman fold protein, TIGR00730 family"/>
    <property type="match status" value="1"/>
</dbReference>
<dbReference type="Gene3D" id="3.40.50.450">
    <property type="match status" value="1"/>
</dbReference>
<evidence type="ECO:0000313" key="1">
    <source>
        <dbReference type="EMBL" id="KAF4615393.1"/>
    </source>
</evidence>
<dbReference type="SUPFAM" id="SSF102405">
    <property type="entry name" value="MCP/YpsA-like"/>
    <property type="match status" value="1"/>
</dbReference>
<keyword evidence="2" id="KW-1185">Reference proteome</keyword>
<dbReference type="EMBL" id="JAACJL010000044">
    <property type="protein sequence ID" value="KAF4615393.1"/>
    <property type="molecule type" value="Genomic_DNA"/>
</dbReference>
<proteinExistence type="predicted"/>
<dbReference type="OrthoDB" id="414463at2759"/>
<organism evidence="1 2">
    <name type="scientific">Agrocybe pediades</name>
    <dbReference type="NCBI Taxonomy" id="84607"/>
    <lineage>
        <taxon>Eukaryota</taxon>
        <taxon>Fungi</taxon>
        <taxon>Dikarya</taxon>
        <taxon>Basidiomycota</taxon>
        <taxon>Agaricomycotina</taxon>
        <taxon>Agaricomycetes</taxon>
        <taxon>Agaricomycetidae</taxon>
        <taxon>Agaricales</taxon>
        <taxon>Agaricineae</taxon>
        <taxon>Strophariaceae</taxon>
        <taxon>Agrocybe</taxon>
    </lineage>
</organism>